<evidence type="ECO:0000313" key="2">
    <source>
        <dbReference type="Proteomes" id="UP000216943"/>
    </source>
</evidence>
<organism evidence="1 2">
    <name type="scientific">Mycoplasmopsis agassizii</name>
    <dbReference type="NCBI Taxonomy" id="33922"/>
    <lineage>
        <taxon>Bacteria</taxon>
        <taxon>Bacillati</taxon>
        <taxon>Mycoplasmatota</taxon>
        <taxon>Mycoplasmoidales</taxon>
        <taxon>Metamycoplasmataceae</taxon>
        <taxon>Mycoplasmopsis</taxon>
    </lineage>
</organism>
<sequence length="360" mass="42559">MSQWHIQKYKKYRKVFFVLSSSLITSSVGVLIACSKNEVIYKKEIPLETPKVVIKQFPRPLVKGAEVYSKLTKANNDPYVQINLYGYNFFTFGNWYPVYESFENFNWRNILVRNVSDGKTSDPDINIGNGGGSLKVGKEGTPRQKKIRDTWTFFANKPHWIYSKSKVYNSLDKEQKNSRYLVDALEQEDEPDYQKFISIIKSENDLKMSLRLSDNDQKLYDEYLLKFFDFKNSKNILELRHKFLPWSNTFNFESIKDKLNFNKYDYLFIKDISQYFRFNQSSDYLLEGWLEISKYKIDEITKTIYVDWNIAPTIPEGISSSADSVIPTSLPKRFHSFFIPVEKGKISDFNVYDWNMKHFE</sequence>
<protein>
    <submittedName>
        <fullName evidence="1">Uncharacterized protein</fullName>
    </submittedName>
</protein>
<proteinExistence type="predicted"/>
<dbReference type="Proteomes" id="UP000216943">
    <property type="component" value="Unassembled WGS sequence"/>
</dbReference>
<dbReference type="RefSeq" id="WP_095335109.1">
    <property type="nucleotide sequence ID" value="NZ_NQNY01000016.1"/>
</dbReference>
<dbReference type="OrthoDB" id="384795at2"/>
<accession>A0A269THP2</accession>
<dbReference type="AlphaFoldDB" id="A0A269THP2"/>
<comment type="caution">
    <text evidence="1">The sequence shown here is derived from an EMBL/GenBank/DDBJ whole genome shotgun (WGS) entry which is preliminary data.</text>
</comment>
<gene>
    <name evidence="1" type="ORF">CJJ23_04260</name>
</gene>
<name>A0A269THP2_9BACT</name>
<dbReference type="EMBL" id="NQNY01000016">
    <property type="protein sequence ID" value="PAK20992.1"/>
    <property type="molecule type" value="Genomic_DNA"/>
</dbReference>
<reference evidence="2" key="1">
    <citation type="submission" date="2017-08" db="EMBL/GenBank/DDBJ databases">
        <authorList>
            <person name="Alvarez-Ponce D."/>
            <person name="Weitzman C.L."/>
            <person name="Tillett R.L."/>
            <person name="Sandmeier F.C."/>
            <person name="Tracy C.R."/>
        </authorList>
    </citation>
    <scope>NUCLEOTIDE SEQUENCE [LARGE SCALE GENOMIC DNA]</scope>
    <source>
        <strain evidence="2">723</strain>
    </source>
</reference>
<evidence type="ECO:0000313" key="1">
    <source>
        <dbReference type="EMBL" id="PAK20992.1"/>
    </source>
</evidence>